<reference evidence="8 9" key="1">
    <citation type="submission" date="2016-10" db="EMBL/GenBank/DDBJ databases">
        <authorList>
            <person name="de Groot N.N."/>
        </authorList>
    </citation>
    <scope>NUCLEOTIDE SEQUENCE [LARGE SCALE GENOMIC DNA]</scope>
    <source>
        <strain evidence="8 9">DSM 9236</strain>
    </source>
</reference>
<dbReference type="AlphaFoldDB" id="A0A1I1XQ42"/>
<evidence type="ECO:0000256" key="1">
    <source>
        <dbReference type="ARBA" id="ARBA00001936"/>
    </source>
</evidence>
<comment type="cofactor">
    <cofactor evidence="1">
        <name>Mn(2+)</name>
        <dbReference type="ChEBI" id="CHEBI:29035"/>
    </cofactor>
</comment>
<evidence type="ECO:0000313" key="9">
    <source>
        <dbReference type="Proteomes" id="UP000198896"/>
    </source>
</evidence>
<accession>A0A1I1XQ42</accession>
<keyword evidence="3" id="KW-0479">Metal-binding</keyword>
<keyword evidence="5" id="KW-0460">Magnesium</keyword>
<proteinExistence type="predicted"/>
<dbReference type="SUPFAM" id="SSF55811">
    <property type="entry name" value="Nudix"/>
    <property type="match status" value="1"/>
</dbReference>
<keyword evidence="6" id="KW-0464">Manganese</keyword>
<dbReference type="Pfam" id="PF00293">
    <property type="entry name" value="NUDIX"/>
    <property type="match status" value="1"/>
</dbReference>
<dbReference type="PROSITE" id="PS51462">
    <property type="entry name" value="NUDIX"/>
    <property type="match status" value="1"/>
</dbReference>
<feature type="domain" description="Nudix hydrolase" evidence="7">
    <location>
        <begin position="29"/>
        <end position="172"/>
    </location>
</feature>
<dbReference type="CDD" id="cd03426">
    <property type="entry name" value="NUDIX_CoAse_Nudt7"/>
    <property type="match status" value="1"/>
</dbReference>
<keyword evidence="4" id="KW-0378">Hydrolase</keyword>
<comment type="cofactor">
    <cofactor evidence="2">
        <name>Mg(2+)</name>
        <dbReference type="ChEBI" id="CHEBI:18420"/>
    </cofactor>
</comment>
<dbReference type="RefSeq" id="WP_093912482.1">
    <property type="nucleotide sequence ID" value="NZ_FONL01000001.1"/>
</dbReference>
<evidence type="ECO:0000256" key="6">
    <source>
        <dbReference type="ARBA" id="ARBA00023211"/>
    </source>
</evidence>
<name>A0A1I1XQ42_9FIRM</name>
<dbReference type="GO" id="GO:0046872">
    <property type="term" value="F:metal ion binding"/>
    <property type="evidence" value="ECO:0007669"/>
    <property type="project" value="UniProtKB-KW"/>
</dbReference>
<evidence type="ECO:0000256" key="5">
    <source>
        <dbReference type="ARBA" id="ARBA00022842"/>
    </source>
</evidence>
<dbReference type="InterPro" id="IPR045121">
    <property type="entry name" value="CoAse"/>
</dbReference>
<dbReference type="OrthoDB" id="9802805at2"/>
<dbReference type="STRING" id="1123323.SAMN05216245_101300"/>
<evidence type="ECO:0000313" key="8">
    <source>
        <dbReference type="EMBL" id="SFE07670.1"/>
    </source>
</evidence>
<keyword evidence="9" id="KW-1185">Reference proteome</keyword>
<dbReference type="PANTHER" id="PTHR12992">
    <property type="entry name" value="NUDIX HYDROLASE"/>
    <property type="match status" value="1"/>
</dbReference>
<protein>
    <submittedName>
        <fullName evidence="8">8-oxo-dGTP pyrophosphatase MutT, NUDIX family</fullName>
    </submittedName>
</protein>
<dbReference type="Proteomes" id="UP000198896">
    <property type="component" value="Unassembled WGS sequence"/>
</dbReference>
<evidence type="ECO:0000256" key="3">
    <source>
        <dbReference type="ARBA" id="ARBA00022723"/>
    </source>
</evidence>
<dbReference type="GO" id="GO:0010945">
    <property type="term" value="F:coenzyme A diphosphatase activity"/>
    <property type="evidence" value="ECO:0007669"/>
    <property type="project" value="InterPro"/>
</dbReference>
<dbReference type="InterPro" id="IPR015797">
    <property type="entry name" value="NUDIX_hydrolase-like_dom_sf"/>
</dbReference>
<dbReference type="EMBL" id="FONL01000001">
    <property type="protein sequence ID" value="SFE07670.1"/>
    <property type="molecule type" value="Genomic_DNA"/>
</dbReference>
<organism evidence="8 9">
    <name type="scientific">Succiniclasticum ruminis DSM 9236</name>
    <dbReference type="NCBI Taxonomy" id="1123323"/>
    <lineage>
        <taxon>Bacteria</taxon>
        <taxon>Bacillati</taxon>
        <taxon>Bacillota</taxon>
        <taxon>Negativicutes</taxon>
        <taxon>Acidaminococcales</taxon>
        <taxon>Acidaminococcaceae</taxon>
        <taxon>Succiniclasticum</taxon>
    </lineage>
</organism>
<dbReference type="Gene3D" id="3.90.79.10">
    <property type="entry name" value="Nucleoside Triphosphate Pyrophosphohydrolase"/>
    <property type="match status" value="1"/>
</dbReference>
<evidence type="ECO:0000256" key="4">
    <source>
        <dbReference type="ARBA" id="ARBA00022801"/>
    </source>
</evidence>
<evidence type="ECO:0000259" key="7">
    <source>
        <dbReference type="PROSITE" id="PS51462"/>
    </source>
</evidence>
<dbReference type="PANTHER" id="PTHR12992:SF11">
    <property type="entry name" value="MITOCHONDRIAL COENZYME A DIPHOSPHATASE NUDT8"/>
    <property type="match status" value="1"/>
</dbReference>
<dbReference type="InterPro" id="IPR000086">
    <property type="entry name" value="NUDIX_hydrolase_dom"/>
</dbReference>
<sequence length="227" mass="25709">MKNLHAIAAWIQQETSARRPRLDKTGVVMRTASVLLLLLPGRKGPELLFEVRSSRLGWQPGDICFPGGRRENSDRNFAAAAVREASEELGIPYGDIRLCGTLDFFAAHNGFMVYPFVGIWNPADGVLSGDAVHKTWNFNKDEVAELFAVPLSWFLENKPRIGTAHIQVTRKDDFPFELVPHLDPHKDFHQEYEIYFYQYGDKVIWGMTAAILHSFLDRFGKGLADFA</sequence>
<gene>
    <name evidence="8" type="ORF">SAMN05216245_101300</name>
</gene>
<evidence type="ECO:0000256" key="2">
    <source>
        <dbReference type="ARBA" id="ARBA00001946"/>
    </source>
</evidence>